<dbReference type="GO" id="GO:0005763">
    <property type="term" value="C:mitochondrial small ribosomal subunit"/>
    <property type="evidence" value="ECO:0007669"/>
    <property type="project" value="TreeGrafter"/>
</dbReference>
<dbReference type="RefSeq" id="XP_037216318.1">
    <property type="nucleotide sequence ID" value="XM_037366924.1"/>
</dbReference>
<dbReference type="Pfam" id="PF01165">
    <property type="entry name" value="Ribosomal_S21"/>
    <property type="match status" value="1"/>
</dbReference>
<evidence type="ECO:0000313" key="5">
    <source>
        <dbReference type="Proteomes" id="UP000636479"/>
    </source>
</evidence>
<dbReference type="AlphaFoldDB" id="A0A8H6SBT3"/>
<sequence>MFSPAPLFRAVCRRAFGTRSFLHQEQTTTQQPAYRNIKVQPTLPKNGLTWNENSLPEGALPPLEVEARWREMSQQALSDYRHHKIADAYSGRRVMVKNGNFNEAVRELDQILIRNRVRATLYANMRHEKKGVKRRRIHSEQWRKHFAAEVRKNVQVVREIRRRGA</sequence>
<dbReference type="GO" id="GO:0016746">
    <property type="term" value="F:acyltransferase activity"/>
    <property type="evidence" value="ECO:0007669"/>
    <property type="project" value="UniProtKB-KW"/>
</dbReference>
<dbReference type="Proteomes" id="UP000636479">
    <property type="component" value="Unassembled WGS sequence"/>
</dbReference>
<keyword evidence="2" id="KW-0689">Ribosomal protein</keyword>
<dbReference type="GO" id="GO:0003735">
    <property type="term" value="F:structural constituent of ribosome"/>
    <property type="evidence" value="ECO:0007669"/>
    <property type="project" value="InterPro"/>
</dbReference>
<evidence type="ECO:0000256" key="3">
    <source>
        <dbReference type="ARBA" id="ARBA00023274"/>
    </source>
</evidence>
<dbReference type="GO" id="GO:0070124">
    <property type="term" value="P:mitochondrial translational initiation"/>
    <property type="evidence" value="ECO:0007669"/>
    <property type="project" value="TreeGrafter"/>
</dbReference>
<evidence type="ECO:0000256" key="2">
    <source>
        <dbReference type="ARBA" id="ARBA00022980"/>
    </source>
</evidence>
<dbReference type="OrthoDB" id="2501249at2759"/>
<dbReference type="InterPro" id="IPR052837">
    <property type="entry name" value="Mitoribosomal_bS21"/>
</dbReference>
<keyword evidence="4" id="KW-0808">Transferase</keyword>
<name>A0A8H6SBT3_9AGAR</name>
<organism evidence="4 5">
    <name type="scientific">Mycena indigotica</name>
    <dbReference type="NCBI Taxonomy" id="2126181"/>
    <lineage>
        <taxon>Eukaryota</taxon>
        <taxon>Fungi</taxon>
        <taxon>Dikarya</taxon>
        <taxon>Basidiomycota</taxon>
        <taxon>Agaricomycotina</taxon>
        <taxon>Agaricomycetes</taxon>
        <taxon>Agaricomycetidae</taxon>
        <taxon>Agaricales</taxon>
        <taxon>Marasmiineae</taxon>
        <taxon>Mycenaceae</taxon>
        <taxon>Mycena</taxon>
    </lineage>
</organism>
<dbReference type="PANTHER" id="PTHR41237:SF1">
    <property type="entry name" value="SMALL RIBOSOMAL SUBUNIT PROTEIN BS21M"/>
    <property type="match status" value="1"/>
</dbReference>
<evidence type="ECO:0000313" key="4">
    <source>
        <dbReference type="EMBL" id="KAF7294955.1"/>
    </source>
</evidence>
<dbReference type="InterPro" id="IPR001911">
    <property type="entry name" value="Ribosomal_bS21"/>
</dbReference>
<gene>
    <name evidence="4" type="ORF">MIND_01033600</name>
</gene>
<keyword evidence="3" id="KW-0687">Ribonucleoprotein</keyword>
<accession>A0A8H6SBT3</accession>
<protein>
    <submittedName>
        <fullName evidence="4">Glycerol-3-phosphate o-acyltransferase</fullName>
    </submittedName>
</protein>
<comment type="similarity">
    <text evidence="1">Belongs to the bacterial ribosomal protein bS21 family.</text>
</comment>
<evidence type="ECO:0000256" key="1">
    <source>
        <dbReference type="ARBA" id="ARBA00006640"/>
    </source>
</evidence>
<dbReference type="EMBL" id="JACAZF010000009">
    <property type="protein sequence ID" value="KAF7294955.1"/>
    <property type="molecule type" value="Genomic_DNA"/>
</dbReference>
<dbReference type="GeneID" id="59349440"/>
<dbReference type="PANTHER" id="PTHR41237">
    <property type="entry name" value="37S RIBOSOMAL PROTEIN MRP21, MITOCHONDRIAL"/>
    <property type="match status" value="1"/>
</dbReference>
<proteinExistence type="inferred from homology"/>
<comment type="caution">
    <text evidence="4">The sequence shown here is derived from an EMBL/GenBank/DDBJ whole genome shotgun (WGS) entry which is preliminary data.</text>
</comment>
<keyword evidence="5" id="KW-1185">Reference proteome</keyword>
<reference evidence="4" key="1">
    <citation type="submission" date="2020-05" db="EMBL/GenBank/DDBJ databases">
        <title>Mycena genomes resolve the evolution of fungal bioluminescence.</title>
        <authorList>
            <person name="Tsai I.J."/>
        </authorList>
    </citation>
    <scope>NUCLEOTIDE SEQUENCE</scope>
    <source>
        <strain evidence="4">171206Taipei</strain>
    </source>
</reference>
<keyword evidence="4" id="KW-0012">Acyltransferase</keyword>